<gene>
    <name evidence="2" type="ORF">JQS43_22660</name>
</gene>
<dbReference type="Proteomes" id="UP000662857">
    <property type="component" value="Chromosome"/>
</dbReference>
<organism evidence="2 3">
    <name type="scientific">Natronosporangium hydrolyticum</name>
    <dbReference type="NCBI Taxonomy" id="2811111"/>
    <lineage>
        <taxon>Bacteria</taxon>
        <taxon>Bacillati</taxon>
        <taxon>Actinomycetota</taxon>
        <taxon>Actinomycetes</taxon>
        <taxon>Micromonosporales</taxon>
        <taxon>Micromonosporaceae</taxon>
        <taxon>Natronosporangium</taxon>
    </lineage>
</organism>
<keyword evidence="3" id="KW-1185">Reference proteome</keyword>
<accession>A0A895YKC0</accession>
<feature type="chain" id="PRO_5034874479" evidence="1">
    <location>
        <begin position="28"/>
        <end position="282"/>
    </location>
</feature>
<evidence type="ECO:0000313" key="3">
    <source>
        <dbReference type="Proteomes" id="UP000662857"/>
    </source>
</evidence>
<dbReference type="RefSeq" id="WP_239676403.1">
    <property type="nucleotide sequence ID" value="NZ_CP070499.1"/>
</dbReference>
<dbReference type="KEGG" id="nhy:JQS43_22660"/>
<protein>
    <submittedName>
        <fullName evidence="2">Uncharacterized protein</fullName>
    </submittedName>
</protein>
<dbReference type="EMBL" id="CP070499">
    <property type="protein sequence ID" value="QSB14278.1"/>
    <property type="molecule type" value="Genomic_DNA"/>
</dbReference>
<reference evidence="2" key="1">
    <citation type="submission" date="2021-02" db="EMBL/GenBank/DDBJ databases">
        <title>Natrosporangium hydrolyticum gen. nov., sp. nov, a haloalkaliphilic actinobacterium from a soda solonchak soil.</title>
        <authorList>
            <person name="Sorokin D.Y."/>
            <person name="Khijniak T.V."/>
            <person name="Zakharycheva A.P."/>
            <person name="Boueva O.V."/>
            <person name="Ariskina E.V."/>
            <person name="Hahnke R.L."/>
            <person name="Bunk B."/>
            <person name="Sproer C."/>
            <person name="Schumann P."/>
            <person name="Evtushenko L.I."/>
            <person name="Kublanov I.V."/>
        </authorList>
    </citation>
    <scope>NUCLEOTIDE SEQUENCE</scope>
    <source>
        <strain evidence="2">DSM 106523</strain>
    </source>
</reference>
<evidence type="ECO:0000256" key="1">
    <source>
        <dbReference type="SAM" id="SignalP"/>
    </source>
</evidence>
<evidence type="ECO:0000313" key="2">
    <source>
        <dbReference type="EMBL" id="QSB14278.1"/>
    </source>
</evidence>
<dbReference type="AlphaFoldDB" id="A0A895YKC0"/>
<sequence>MTRPWLRCGWAGLLTIATLWPGTPASGATTVEITVDDSVVEVGGELTVRLTGWPAELAIVELCGNDAARGAADCAVGAGVQTFPQPDGAATVRLPVTAPPVPCPCSVRVRDVAGTRLATTEVEVTGFAAEPPEEVEPPGELAIVDLSVRPERGWSAWFGGPVDRTILVTVRHAGGGPVADPPLTLLVGRGGHADTIAPAPDLAGVAVGEERSYEVPVELPAPALGQYLISGDLAGATFAVETEHYPWGVPTLLTGLLLVGGVGTARALRRRRAVPTPPPPHR</sequence>
<name>A0A895YKC0_9ACTN</name>
<proteinExistence type="predicted"/>
<feature type="signal peptide" evidence="1">
    <location>
        <begin position="1"/>
        <end position="27"/>
    </location>
</feature>
<keyword evidence="1" id="KW-0732">Signal</keyword>